<dbReference type="PROSITE" id="PS51752">
    <property type="entry name" value="JACALIN_LECTIN"/>
    <property type="match status" value="3"/>
</dbReference>
<dbReference type="FunFam" id="2.100.10.30:FF:000001">
    <property type="entry name" value="Jacalin-related lectin 33"/>
    <property type="match status" value="3"/>
</dbReference>
<sequence length="550" mass="59789">MFAFSSHGGSSNQVYQSSIEVGPWGGLGGTRWSYMPKGGIKEIIINHGVIIESLSFRSVCANKESESSSKFGGEGGKSTLQMKKGRNKTQISIDWPEEYLTSISGTVKNNNAESYNNTESVVESLTFYTNWRTHGPFGSEKGTHFSLPFENRVILGFHGRAKEYMDAIGVYQKAATSIQGQFMTHKVYQSSIGVGPWGGIGGTIWSYMPEGGIVEIIINHGVIIDSLSFKSVGANNEAESSSTFGGKGGSKTQIPIDWPKEYLTSISGTTMKYNNTELIESLTFYTNRRAHGPFGYEKGTHFSLPIENRVIVGFHGRAGLYMDAIGIYQTAATLIQGQFMTPKVTPKSVYANNVAESSSNFGGKGGNKTQVYQSSIEVGPWGGIGGTIWSYMPEGGIVEIIINHGVIIDSLSFKSVCANNEAESSSTFGGKGGSKTQIPIDWPKEYLMSISGSTMKYNNTELIESLTFYTNRRTHGPFGYEKGTHFSLPIENRVIVGFHGRAGLYVDAIGVYQTATTLIQGQFMTPKEIKRSVDRDGGKGVDRGILSGHL</sequence>
<feature type="domain" description="Jacalin-type lectin" evidence="4">
    <location>
        <begin position="18"/>
        <end position="174"/>
    </location>
</feature>
<evidence type="ECO:0000256" key="3">
    <source>
        <dbReference type="ARBA" id="ARBA00022737"/>
    </source>
</evidence>
<dbReference type="SMART" id="SM00915">
    <property type="entry name" value="Jacalin"/>
    <property type="match status" value="3"/>
</dbReference>
<reference evidence="5" key="1">
    <citation type="journal article" date="2023" name="Plant J.">
        <title>Genome sequences and population genomics provide insights into the demographic history, inbreeding, and mutation load of two 'living fossil' tree species of Dipteronia.</title>
        <authorList>
            <person name="Feng Y."/>
            <person name="Comes H.P."/>
            <person name="Chen J."/>
            <person name="Zhu S."/>
            <person name="Lu R."/>
            <person name="Zhang X."/>
            <person name="Li P."/>
            <person name="Qiu J."/>
            <person name="Olsen K.M."/>
            <person name="Qiu Y."/>
        </authorList>
    </citation>
    <scope>NUCLEOTIDE SEQUENCE</scope>
    <source>
        <strain evidence="5">KIB01</strain>
    </source>
</reference>
<keyword evidence="2" id="KW-0430">Lectin</keyword>
<comment type="caution">
    <text evidence="5">The sequence shown here is derived from an EMBL/GenBank/DDBJ whole genome shotgun (WGS) entry which is preliminary data.</text>
</comment>
<dbReference type="PANTHER" id="PTHR47293:SF66">
    <property type="entry name" value="JACALIN-RELATED LECTIN 11-RELATED"/>
    <property type="match status" value="1"/>
</dbReference>
<dbReference type="Gene3D" id="2.100.10.30">
    <property type="entry name" value="Jacalin-like lectin domain"/>
    <property type="match status" value="3"/>
</dbReference>
<name>A0AAE0CIR3_9ROSI</name>
<feature type="domain" description="Jacalin-type lectin" evidence="4">
    <location>
        <begin position="375"/>
        <end position="515"/>
    </location>
</feature>
<keyword evidence="3" id="KW-0677">Repeat</keyword>
<dbReference type="GO" id="GO:0030246">
    <property type="term" value="F:carbohydrate binding"/>
    <property type="evidence" value="ECO:0007669"/>
    <property type="project" value="UniProtKB-KW"/>
</dbReference>
<dbReference type="Pfam" id="PF01419">
    <property type="entry name" value="Jacalin"/>
    <property type="match status" value="3"/>
</dbReference>
<dbReference type="EMBL" id="JANJYI010000004">
    <property type="protein sequence ID" value="KAK2652692.1"/>
    <property type="molecule type" value="Genomic_DNA"/>
</dbReference>
<gene>
    <name evidence="5" type="ORF">Ddye_012548</name>
</gene>
<evidence type="ECO:0000259" key="4">
    <source>
        <dbReference type="PROSITE" id="PS51752"/>
    </source>
</evidence>
<evidence type="ECO:0000256" key="2">
    <source>
        <dbReference type="ARBA" id="ARBA00022734"/>
    </source>
</evidence>
<feature type="domain" description="Jacalin-type lectin" evidence="4">
    <location>
        <begin position="191"/>
        <end position="331"/>
    </location>
</feature>
<protein>
    <recommendedName>
        <fullName evidence="4">Jacalin-type lectin domain-containing protein</fullName>
    </recommendedName>
</protein>
<dbReference type="InterPro" id="IPR033734">
    <property type="entry name" value="Jacalin-like_lectin_dom_plant"/>
</dbReference>
<dbReference type="Proteomes" id="UP001280121">
    <property type="component" value="Unassembled WGS sequence"/>
</dbReference>
<dbReference type="InterPro" id="IPR001229">
    <property type="entry name" value="Jacalin-like_lectin_dom"/>
</dbReference>
<evidence type="ECO:0000313" key="6">
    <source>
        <dbReference type="Proteomes" id="UP001280121"/>
    </source>
</evidence>
<dbReference type="InterPro" id="IPR036404">
    <property type="entry name" value="Jacalin-like_lectin_dom_sf"/>
</dbReference>
<evidence type="ECO:0000313" key="5">
    <source>
        <dbReference type="EMBL" id="KAK2652692.1"/>
    </source>
</evidence>
<keyword evidence="6" id="KW-1185">Reference proteome</keyword>
<dbReference type="AlphaFoldDB" id="A0AAE0CIR3"/>
<evidence type="ECO:0000256" key="1">
    <source>
        <dbReference type="ARBA" id="ARBA00006568"/>
    </source>
</evidence>
<proteinExistence type="inferred from homology"/>
<dbReference type="SUPFAM" id="SSF51101">
    <property type="entry name" value="Mannose-binding lectins"/>
    <property type="match status" value="3"/>
</dbReference>
<dbReference type="CDD" id="cd09612">
    <property type="entry name" value="Jacalin"/>
    <property type="match status" value="3"/>
</dbReference>
<accession>A0AAE0CIR3</accession>
<organism evidence="5 6">
    <name type="scientific">Dipteronia dyeriana</name>
    <dbReference type="NCBI Taxonomy" id="168575"/>
    <lineage>
        <taxon>Eukaryota</taxon>
        <taxon>Viridiplantae</taxon>
        <taxon>Streptophyta</taxon>
        <taxon>Embryophyta</taxon>
        <taxon>Tracheophyta</taxon>
        <taxon>Spermatophyta</taxon>
        <taxon>Magnoliopsida</taxon>
        <taxon>eudicotyledons</taxon>
        <taxon>Gunneridae</taxon>
        <taxon>Pentapetalae</taxon>
        <taxon>rosids</taxon>
        <taxon>malvids</taxon>
        <taxon>Sapindales</taxon>
        <taxon>Sapindaceae</taxon>
        <taxon>Hippocastanoideae</taxon>
        <taxon>Acereae</taxon>
        <taxon>Dipteronia</taxon>
    </lineage>
</organism>
<dbReference type="PANTHER" id="PTHR47293">
    <property type="entry name" value="JACALIN-RELATED LECTIN 3"/>
    <property type="match status" value="1"/>
</dbReference>
<comment type="similarity">
    <text evidence="1">Belongs to the jacalin lectin family.</text>
</comment>